<evidence type="ECO:0000256" key="2">
    <source>
        <dbReference type="ARBA" id="ARBA00010253"/>
    </source>
</evidence>
<dbReference type="Gene3D" id="3.30.590.20">
    <property type="match status" value="1"/>
</dbReference>
<reference evidence="11" key="1">
    <citation type="submission" date="2021-05" db="EMBL/GenBank/DDBJ databases">
        <authorList>
            <person name="Sun Q."/>
            <person name="Inoue M."/>
        </authorList>
    </citation>
    <scope>NUCLEOTIDE SEQUENCE</scope>
    <source>
        <strain evidence="11">VKM B-3255</strain>
    </source>
</reference>
<comment type="caution">
    <text evidence="11">The sequence shown here is derived from an EMBL/GenBank/DDBJ whole genome shotgun (WGS) entry which is preliminary data.</text>
</comment>
<dbReference type="InterPro" id="IPR006336">
    <property type="entry name" value="GCS2"/>
</dbReference>
<evidence type="ECO:0000256" key="5">
    <source>
        <dbReference type="ARBA" id="ARBA00022684"/>
    </source>
</evidence>
<comment type="catalytic activity">
    <reaction evidence="10">
        <text>L-cysteine + L-glutamate + ATP = gamma-L-glutamyl-L-cysteine + ADP + phosphate + H(+)</text>
        <dbReference type="Rhea" id="RHEA:13285"/>
        <dbReference type="ChEBI" id="CHEBI:15378"/>
        <dbReference type="ChEBI" id="CHEBI:29985"/>
        <dbReference type="ChEBI" id="CHEBI:30616"/>
        <dbReference type="ChEBI" id="CHEBI:35235"/>
        <dbReference type="ChEBI" id="CHEBI:43474"/>
        <dbReference type="ChEBI" id="CHEBI:58173"/>
        <dbReference type="ChEBI" id="CHEBI:456216"/>
        <dbReference type="EC" id="6.3.2.2"/>
    </reaction>
</comment>
<keyword evidence="12" id="KW-1185">Reference proteome</keyword>
<dbReference type="PANTHER" id="PTHR34378:SF1">
    <property type="entry name" value="GLUTAMATE--CYSTEINE LIGASE, CHLOROPLASTIC"/>
    <property type="match status" value="1"/>
</dbReference>
<dbReference type="GO" id="GO:0004357">
    <property type="term" value="F:glutamate-cysteine ligase activity"/>
    <property type="evidence" value="ECO:0007669"/>
    <property type="project" value="UniProtKB-EC"/>
</dbReference>
<organism evidence="11 12">
    <name type="scientific">Ancylobacter radicis</name>
    <dbReference type="NCBI Taxonomy" id="2836179"/>
    <lineage>
        <taxon>Bacteria</taxon>
        <taxon>Pseudomonadati</taxon>
        <taxon>Pseudomonadota</taxon>
        <taxon>Alphaproteobacteria</taxon>
        <taxon>Hyphomicrobiales</taxon>
        <taxon>Xanthobacteraceae</taxon>
        <taxon>Ancylobacter</taxon>
    </lineage>
</organism>
<evidence type="ECO:0000313" key="11">
    <source>
        <dbReference type="EMBL" id="MBS9477092.1"/>
    </source>
</evidence>
<dbReference type="EC" id="6.3.2.2" evidence="10"/>
<comment type="function">
    <text evidence="10">Catalyzes the synthesis of gamma-glutamylcysteine (gamma-GC).</text>
</comment>
<evidence type="ECO:0000256" key="8">
    <source>
        <dbReference type="ARBA" id="ARBA00022946"/>
    </source>
</evidence>
<dbReference type="PIRSF" id="PIRSF017901">
    <property type="entry name" value="GCL"/>
    <property type="match status" value="1"/>
</dbReference>
<evidence type="ECO:0000256" key="9">
    <source>
        <dbReference type="ARBA" id="ARBA00023157"/>
    </source>
</evidence>
<dbReference type="InterPro" id="IPR035434">
    <property type="entry name" value="GCL_bact_plant"/>
</dbReference>
<keyword evidence="8" id="KW-0809">Transit peptide</keyword>
<keyword evidence="9" id="KW-1015">Disulfide bond</keyword>
<evidence type="ECO:0000256" key="6">
    <source>
        <dbReference type="ARBA" id="ARBA00022741"/>
    </source>
</evidence>
<protein>
    <recommendedName>
        <fullName evidence="10">Glutamate--cysteine ligase</fullName>
        <ecNumber evidence="10">6.3.2.2</ecNumber>
    </recommendedName>
</protein>
<keyword evidence="5" id="KW-0317">Glutathione biosynthesis</keyword>
<dbReference type="SUPFAM" id="SSF55931">
    <property type="entry name" value="Glutamine synthetase/guanido kinase"/>
    <property type="match status" value="1"/>
</dbReference>
<keyword evidence="7 10" id="KW-0067">ATP-binding</keyword>
<dbReference type="PANTHER" id="PTHR34378">
    <property type="entry name" value="GLUTAMATE--CYSTEINE LIGASE, CHLOROPLASTIC"/>
    <property type="match status" value="1"/>
</dbReference>
<name>A0ABS5R7D6_9HYPH</name>
<keyword evidence="6 10" id="KW-0547">Nucleotide-binding</keyword>
<gene>
    <name evidence="11" type="ORF">KIP89_08230</name>
</gene>
<evidence type="ECO:0000256" key="1">
    <source>
        <dbReference type="ARBA" id="ARBA00005006"/>
    </source>
</evidence>
<comment type="similarity">
    <text evidence="2">Belongs to the carboxylate-amine ligase family. Glutamate--cysteine ligase type 2 subfamily.</text>
</comment>
<accession>A0ABS5R7D6</accession>
<sequence length="456" mass="50610">MARDQIDTQPIESRDDLVAWLEAGCKSPSKFRVGTEHEKFPFTLNGHDPVPYEGPDGIRALLDGMQALNGWEPIMEGEAIIGLADTIGGGAISLEPGGQFELSGAPLMTIHETCAEVNSHLEQVRAVATPLGFGFLGLGMSPKWSRAQTPVMPKGRYKIMANYMPKVGSLGLDMMFRTCTVQANLDFASEPDMVTKLRVGLALQPIATALFANSPFTEGKPNGFLSFRSEIWRDTDNNRAGMLPFAFEDGMGFERYVDYALDVPMYFIKRGDTYLDVAGSSFRDLLAGRHPAVPGESATVSDWANHLSTIFPEVRLKRYLEMRGADGGPWRNLCALPALWTGIYYDNAALDAAWQLCKGWSAEQRQRLRDEVPRLGFKAEIAGRPVLEVAREMVAIARQGLARRDYRDSQGRDETRFLQPLEESLATGLTPAEELLARYEGPWHHSVDPVFDERAY</sequence>
<evidence type="ECO:0000256" key="7">
    <source>
        <dbReference type="ARBA" id="ARBA00022840"/>
    </source>
</evidence>
<dbReference type="EMBL" id="JAHCQH010000015">
    <property type="protein sequence ID" value="MBS9477092.1"/>
    <property type="molecule type" value="Genomic_DNA"/>
</dbReference>
<comment type="subunit">
    <text evidence="3">Homodimer or monomer when oxidized or reduced, respectively.</text>
</comment>
<evidence type="ECO:0000256" key="10">
    <source>
        <dbReference type="PIRNR" id="PIRNR017901"/>
    </source>
</evidence>
<comment type="similarity">
    <text evidence="10">Belongs to the glutamate--cysteine ligase type 2 family. EgtA subfamily.</text>
</comment>
<dbReference type="InterPro" id="IPR011556">
    <property type="entry name" value="Glut_cys_lig_pln_type"/>
</dbReference>
<evidence type="ECO:0000256" key="4">
    <source>
        <dbReference type="ARBA" id="ARBA00022598"/>
    </source>
</evidence>
<proteinExistence type="inferred from homology"/>
<dbReference type="Pfam" id="PF04107">
    <property type="entry name" value="GCS2"/>
    <property type="match status" value="1"/>
</dbReference>
<dbReference type="InterPro" id="IPR014746">
    <property type="entry name" value="Gln_synth/guanido_kin_cat_dom"/>
</dbReference>
<comment type="pathway">
    <text evidence="1">Sulfur metabolism; glutathione biosynthesis; glutathione from L-cysteine and L-glutamate: step 1/2.</text>
</comment>
<dbReference type="Proteomes" id="UP001166585">
    <property type="component" value="Unassembled WGS sequence"/>
</dbReference>
<dbReference type="NCBIfam" id="TIGR01436">
    <property type="entry name" value="glu_cys_lig_pln"/>
    <property type="match status" value="1"/>
</dbReference>
<dbReference type="RefSeq" id="WP_213754897.1">
    <property type="nucleotide sequence ID" value="NZ_JAHCQH010000015.1"/>
</dbReference>
<evidence type="ECO:0000313" key="12">
    <source>
        <dbReference type="Proteomes" id="UP001166585"/>
    </source>
</evidence>
<evidence type="ECO:0000256" key="3">
    <source>
        <dbReference type="ARBA" id="ARBA00011153"/>
    </source>
</evidence>
<keyword evidence="4 10" id="KW-0436">Ligase</keyword>